<reference evidence="6 7" key="1">
    <citation type="submission" date="2015-10" db="EMBL/GenBank/DDBJ databases">
        <title>Full genome of DAOMC 229536 Phialocephala scopiformis, a fungal endophyte of spruce producing the potent anti-insectan compound rugulosin.</title>
        <authorList>
            <consortium name="DOE Joint Genome Institute"/>
            <person name="Walker A.K."/>
            <person name="Frasz S.L."/>
            <person name="Seifert K.A."/>
            <person name="Miller J.D."/>
            <person name="Mondo S.J."/>
            <person name="Labutti K."/>
            <person name="Lipzen A."/>
            <person name="Dockter R."/>
            <person name="Kennedy M."/>
            <person name="Grigoriev I.V."/>
            <person name="Spatafora J.W."/>
        </authorList>
    </citation>
    <scope>NUCLEOTIDE SEQUENCE [LARGE SCALE GENOMIC DNA]</scope>
    <source>
        <strain evidence="6 7">CBS 120377</strain>
    </source>
</reference>
<sequence>MGGKIAVIGAGALGLCATKIFTEDGFIVTTYESREYLGGLWKDSDDSTISVHATTIFNSSKYRAAFSDFPFAKTDDDYPTATQLHEWLQRYARHFNLLPKVKFGMKVMNIERRGEKWDLAIRRNSTGQITTESFDKVCVATGSFFTPRWPILAGFDQFSGKVIHSIDYHGSKEFKDQNVFLVGMHATAQDVTNSLSENAKHVYLSHRGGLLLLPRYNEDGATFDSAGSLTVTMAMAWLNRYFPRTLFWLMDSALKKMSAKAFPNIPNEWGLDPAPSMAISTPLMADTLWTHLESRFAEPVPPIRRITGPRSIELENGRVLEDIDSIIYCTGYNFNIPEGLIPKTSTIEDLHPYPGNSFEQPPNLYRNIFPLHPDPSIRNSLAFIGQGAIVFPGFMQQELVAMTISQIWRGNSSLPSYDEMLNWRKRNVAERETTAAIYKPRQGSTFYPVFLNMGDQLPWLDETAGTDKELYHLCMKGLFTPAIWRLFETGKRKAMPREECRAMILSENKLAEAQKKSRLESKKKS</sequence>
<dbReference type="InterPro" id="IPR020946">
    <property type="entry name" value="Flavin_mOase-like"/>
</dbReference>
<evidence type="ECO:0000256" key="5">
    <source>
        <dbReference type="ARBA" id="ARBA00023002"/>
    </source>
</evidence>
<dbReference type="OrthoDB" id="66881at2759"/>
<keyword evidence="7" id="KW-1185">Reference proteome</keyword>
<dbReference type="PIRSF" id="PIRSF000332">
    <property type="entry name" value="FMO"/>
    <property type="match status" value="1"/>
</dbReference>
<dbReference type="SUPFAM" id="SSF51905">
    <property type="entry name" value="FAD/NAD(P)-binding domain"/>
    <property type="match status" value="2"/>
</dbReference>
<keyword evidence="2" id="KW-0285">Flavoprotein</keyword>
<protein>
    <submittedName>
        <fullName evidence="6">Flavin-containing monooxygenase-like protein</fullName>
    </submittedName>
</protein>
<comment type="similarity">
    <text evidence="1">Belongs to the FMO family.</text>
</comment>
<dbReference type="Proteomes" id="UP000070700">
    <property type="component" value="Unassembled WGS sequence"/>
</dbReference>
<dbReference type="InterPro" id="IPR036188">
    <property type="entry name" value="FAD/NAD-bd_sf"/>
</dbReference>
<dbReference type="EMBL" id="KQ947427">
    <property type="protein sequence ID" value="KUJ11371.1"/>
    <property type="molecule type" value="Genomic_DNA"/>
</dbReference>
<dbReference type="PANTHER" id="PTHR23023">
    <property type="entry name" value="DIMETHYLANILINE MONOOXYGENASE"/>
    <property type="match status" value="1"/>
</dbReference>
<evidence type="ECO:0000313" key="6">
    <source>
        <dbReference type="EMBL" id="KUJ11371.1"/>
    </source>
</evidence>
<keyword evidence="6" id="KW-0503">Monooxygenase</keyword>
<proteinExistence type="inferred from homology"/>
<evidence type="ECO:0000256" key="4">
    <source>
        <dbReference type="ARBA" id="ARBA00022857"/>
    </source>
</evidence>
<dbReference type="GO" id="GO:0050661">
    <property type="term" value="F:NADP binding"/>
    <property type="evidence" value="ECO:0007669"/>
    <property type="project" value="InterPro"/>
</dbReference>
<dbReference type="GO" id="GO:0050660">
    <property type="term" value="F:flavin adenine dinucleotide binding"/>
    <property type="evidence" value="ECO:0007669"/>
    <property type="project" value="InterPro"/>
</dbReference>
<dbReference type="AlphaFoldDB" id="A0A194WTV1"/>
<dbReference type="PRINTS" id="PR00370">
    <property type="entry name" value="FMOXYGENASE"/>
</dbReference>
<name>A0A194WTV1_MOLSC</name>
<accession>A0A194WTV1</accession>
<dbReference type="Gene3D" id="3.50.50.60">
    <property type="entry name" value="FAD/NAD(P)-binding domain"/>
    <property type="match status" value="1"/>
</dbReference>
<dbReference type="GO" id="GO:0004499">
    <property type="term" value="F:N,N-dimethylaniline monooxygenase activity"/>
    <property type="evidence" value="ECO:0007669"/>
    <property type="project" value="InterPro"/>
</dbReference>
<dbReference type="GeneID" id="28831188"/>
<keyword evidence="3" id="KW-0274">FAD</keyword>
<evidence type="ECO:0000256" key="1">
    <source>
        <dbReference type="ARBA" id="ARBA00009183"/>
    </source>
</evidence>
<dbReference type="InterPro" id="IPR050346">
    <property type="entry name" value="FMO-like"/>
</dbReference>
<dbReference type="InterPro" id="IPR000960">
    <property type="entry name" value="Flavin_mOase"/>
</dbReference>
<keyword evidence="5" id="KW-0560">Oxidoreductase</keyword>
<dbReference type="InParanoid" id="A0A194WTV1"/>
<dbReference type="RefSeq" id="XP_018065726.1">
    <property type="nucleotide sequence ID" value="XM_018221462.1"/>
</dbReference>
<dbReference type="KEGG" id="psco:LY89DRAFT_759331"/>
<keyword evidence="4" id="KW-0521">NADP</keyword>
<gene>
    <name evidence="6" type="ORF">LY89DRAFT_759331</name>
</gene>
<evidence type="ECO:0000313" key="7">
    <source>
        <dbReference type="Proteomes" id="UP000070700"/>
    </source>
</evidence>
<evidence type="ECO:0000256" key="2">
    <source>
        <dbReference type="ARBA" id="ARBA00022630"/>
    </source>
</evidence>
<evidence type="ECO:0000256" key="3">
    <source>
        <dbReference type="ARBA" id="ARBA00022827"/>
    </source>
</evidence>
<organism evidence="6 7">
    <name type="scientific">Mollisia scopiformis</name>
    <name type="common">Conifer needle endophyte fungus</name>
    <name type="synonym">Phialocephala scopiformis</name>
    <dbReference type="NCBI Taxonomy" id="149040"/>
    <lineage>
        <taxon>Eukaryota</taxon>
        <taxon>Fungi</taxon>
        <taxon>Dikarya</taxon>
        <taxon>Ascomycota</taxon>
        <taxon>Pezizomycotina</taxon>
        <taxon>Leotiomycetes</taxon>
        <taxon>Helotiales</taxon>
        <taxon>Mollisiaceae</taxon>
        <taxon>Mollisia</taxon>
    </lineage>
</organism>
<dbReference type="Pfam" id="PF00743">
    <property type="entry name" value="FMO-like"/>
    <property type="match status" value="1"/>
</dbReference>